<dbReference type="AlphaFoldDB" id="A0ABD3AUC1"/>
<organism evidence="1 2">
    <name type="scientific">Cinchona calisaya</name>
    <dbReference type="NCBI Taxonomy" id="153742"/>
    <lineage>
        <taxon>Eukaryota</taxon>
        <taxon>Viridiplantae</taxon>
        <taxon>Streptophyta</taxon>
        <taxon>Embryophyta</taxon>
        <taxon>Tracheophyta</taxon>
        <taxon>Spermatophyta</taxon>
        <taxon>Magnoliopsida</taxon>
        <taxon>eudicotyledons</taxon>
        <taxon>Gunneridae</taxon>
        <taxon>Pentapetalae</taxon>
        <taxon>asterids</taxon>
        <taxon>lamiids</taxon>
        <taxon>Gentianales</taxon>
        <taxon>Rubiaceae</taxon>
        <taxon>Cinchonoideae</taxon>
        <taxon>Cinchoneae</taxon>
        <taxon>Cinchona</taxon>
    </lineage>
</organism>
<keyword evidence="2" id="KW-1185">Reference proteome</keyword>
<dbReference type="EMBL" id="JBJUIK010000002">
    <property type="protein sequence ID" value="KAL3534817.1"/>
    <property type="molecule type" value="Genomic_DNA"/>
</dbReference>
<protein>
    <submittedName>
        <fullName evidence="1">Uncharacterized protein</fullName>
    </submittedName>
</protein>
<reference evidence="1 2" key="1">
    <citation type="submission" date="2024-11" db="EMBL/GenBank/DDBJ databases">
        <title>A near-complete genome assembly of Cinchona calisaya.</title>
        <authorList>
            <person name="Lian D.C."/>
            <person name="Zhao X.W."/>
            <person name="Wei L."/>
        </authorList>
    </citation>
    <scope>NUCLEOTIDE SEQUENCE [LARGE SCALE GENOMIC DNA]</scope>
    <source>
        <tissue evidence="1">Nenye</tissue>
    </source>
</reference>
<gene>
    <name evidence="1" type="ORF">ACH5RR_003278</name>
</gene>
<comment type="caution">
    <text evidence="1">The sequence shown here is derived from an EMBL/GenBank/DDBJ whole genome shotgun (WGS) entry which is preliminary data.</text>
</comment>
<dbReference type="Proteomes" id="UP001630127">
    <property type="component" value="Unassembled WGS sequence"/>
</dbReference>
<sequence length="105" mass="12441">MKNKESLHWVQENLRWHLCSEEEFINQKARIKWLEEEDSNSKSFCSNIREKHAKLAIHHINDSGGQWIEDEQVIKGKAISFFQQLLIVESHDQLAMDRLLQNIPC</sequence>
<proteinExistence type="predicted"/>
<evidence type="ECO:0000313" key="2">
    <source>
        <dbReference type="Proteomes" id="UP001630127"/>
    </source>
</evidence>
<accession>A0ABD3AUC1</accession>
<evidence type="ECO:0000313" key="1">
    <source>
        <dbReference type="EMBL" id="KAL3534817.1"/>
    </source>
</evidence>
<name>A0ABD3AUC1_9GENT</name>